<protein>
    <submittedName>
        <fullName evidence="2">Putative glycosyltransferase</fullName>
    </submittedName>
</protein>
<gene>
    <name evidence="2" type="ORF">TM448B00545_0017</name>
</gene>
<accession>A0A6M3XDT2</accession>
<dbReference type="EMBL" id="MT144632">
    <property type="protein sequence ID" value="QJH95896.1"/>
    <property type="molecule type" value="Genomic_DNA"/>
</dbReference>
<dbReference type="SUPFAM" id="SSF53448">
    <property type="entry name" value="Nucleotide-diphospho-sugar transferases"/>
    <property type="match status" value="1"/>
</dbReference>
<name>A0A6M3XDT2_9ZZZZ</name>
<dbReference type="AlphaFoldDB" id="A0A6M3XDT2"/>
<reference evidence="2" key="1">
    <citation type="submission" date="2020-03" db="EMBL/GenBank/DDBJ databases">
        <title>The deep terrestrial virosphere.</title>
        <authorList>
            <person name="Holmfeldt K."/>
            <person name="Nilsson E."/>
            <person name="Simone D."/>
            <person name="Lopez-Fernandez M."/>
            <person name="Wu X."/>
            <person name="de Brujin I."/>
            <person name="Lundin D."/>
            <person name="Andersson A."/>
            <person name="Bertilsson S."/>
            <person name="Dopson M."/>
        </authorList>
    </citation>
    <scope>NUCLEOTIDE SEQUENCE</scope>
    <source>
        <strain evidence="2">TM448B00545</strain>
    </source>
</reference>
<evidence type="ECO:0000259" key="1">
    <source>
        <dbReference type="Pfam" id="PF00535"/>
    </source>
</evidence>
<dbReference type="Gene3D" id="3.90.550.10">
    <property type="entry name" value="Spore Coat Polysaccharide Biosynthesis Protein SpsA, Chain A"/>
    <property type="match status" value="1"/>
</dbReference>
<dbReference type="Pfam" id="PF00535">
    <property type="entry name" value="Glycos_transf_2"/>
    <property type="match status" value="1"/>
</dbReference>
<sequence>MGRHVFRRVLDKREVTVMALSILVPHCALGGTHYLQGFLQTLASQTVKPHEIIVVDDSSIHDRDSVRNLCQEYDCKLIELPFVNYRPQWSKKFNLAFEQITGDAVMLLSAGFLMHRVALEVMEVALRSLGRGNIVVSDSQRQQMDDAGGNPKDWYQQTVYEVAKEDGVPYIVSLLGPYLVFRETNYMLIDCGFFQALHAVDWIPWDEEFDEVGAWHAIVEWGYRLIKVHKKQLWIHRSLLAWHQPVHIGGPSRSEAQIKASQQLLLEKVPKC</sequence>
<dbReference type="CDD" id="cd00761">
    <property type="entry name" value="Glyco_tranf_GTA_type"/>
    <property type="match status" value="1"/>
</dbReference>
<proteinExistence type="predicted"/>
<organism evidence="2">
    <name type="scientific">viral metagenome</name>
    <dbReference type="NCBI Taxonomy" id="1070528"/>
    <lineage>
        <taxon>unclassified sequences</taxon>
        <taxon>metagenomes</taxon>
        <taxon>organismal metagenomes</taxon>
    </lineage>
</organism>
<dbReference type="InterPro" id="IPR029044">
    <property type="entry name" value="Nucleotide-diphossugar_trans"/>
</dbReference>
<evidence type="ECO:0000313" key="2">
    <source>
        <dbReference type="EMBL" id="QJH95896.1"/>
    </source>
</evidence>
<dbReference type="GO" id="GO:0016740">
    <property type="term" value="F:transferase activity"/>
    <property type="evidence" value="ECO:0007669"/>
    <property type="project" value="UniProtKB-KW"/>
</dbReference>
<keyword evidence="2" id="KW-0808">Transferase</keyword>
<feature type="domain" description="Glycosyltransferase 2-like" evidence="1">
    <location>
        <begin position="32"/>
        <end position="122"/>
    </location>
</feature>
<dbReference type="InterPro" id="IPR001173">
    <property type="entry name" value="Glyco_trans_2-like"/>
</dbReference>